<evidence type="ECO:0008006" key="5">
    <source>
        <dbReference type="Google" id="ProtNLM"/>
    </source>
</evidence>
<proteinExistence type="predicted"/>
<dbReference type="AlphaFoldDB" id="A0A848LNY5"/>
<dbReference type="RefSeq" id="WP_169348565.1">
    <property type="nucleotide sequence ID" value="NZ_JABBJJ010000178.1"/>
</dbReference>
<feature type="compositionally biased region" description="Low complexity" evidence="2">
    <location>
        <begin position="373"/>
        <end position="402"/>
    </location>
</feature>
<organism evidence="3 4">
    <name type="scientific">Pyxidicoccus fallax</name>
    <dbReference type="NCBI Taxonomy" id="394095"/>
    <lineage>
        <taxon>Bacteria</taxon>
        <taxon>Pseudomonadati</taxon>
        <taxon>Myxococcota</taxon>
        <taxon>Myxococcia</taxon>
        <taxon>Myxococcales</taxon>
        <taxon>Cystobacterineae</taxon>
        <taxon>Myxococcaceae</taxon>
        <taxon>Pyxidicoccus</taxon>
    </lineage>
</organism>
<gene>
    <name evidence="3" type="ORF">HG543_31245</name>
</gene>
<dbReference type="Proteomes" id="UP000518300">
    <property type="component" value="Unassembled WGS sequence"/>
</dbReference>
<feature type="region of interest" description="Disordered" evidence="2">
    <location>
        <begin position="340"/>
        <end position="446"/>
    </location>
</feature>
<protein>
    <recommendedName>
        <fullName evidence="5">DUF3618 domain-containing protein</fullName>
    </recommendedName>
</protein>
<sequence>MGEQDRALHEIADARARLTELADELARKAEPDRLKAMAHEKAEELKERAKEFATEKAGELKQHARDAAVGKATELKTHAKETVMQRTTELKERADTPKGWSLLGALIGAGVGSALMRRAFTMREERSYEGGRYDTRYGRYGDERWREDDRWRYDGLRAGRPDLGYSRDDRYATADRADIGYGAGTSYGDVSGYQGVSSNYDVSNRDLGNVDTSGDGGMKARAGEAVSNVKERASDVAHNVRDRASDVKDRAMGKATEVRERAMGAVDNLRERASHVRERIPSREVVQGRTSEWFTRTVDEQPILLALGGIALGMLASTIIPVSNKERRLIEPAKRRAEESITQLGDQLNQKLQGSEQSSDYEGRQGYSSSNMSATSDLTTSASTNTGFGASSISGTPSSASGLGATNTGGVSVAGTEDNADALASSPSGSSRIPPLPPLDDVTKVH</sequence>
<evidence type="ECO:0000313" key="3">
    <source>
        <dbReference type="EMBL" id="NMO19313.1"/>
    </source>
</evidence>
<keyword evidence="4" id="KW-1185">Reference proteome</keyword>
<feature type="compositionally biased region" description="Polar residues" evidence="2">
    <location>
        <begin position="340"/>
        <end position="372"/>
    </location>
</feature>
<evidence type="ECO:0000313" key="4">
    <source>
        <dbReference type="Proteomes" id="UP000518300"/>
    </source>
</evidence>
<reference evidence="3 4" key="1">
    <citation type="submission" date="2020-04" db="EMBL/GenBank/DDBJ databases">
        <title>Draft genome of Pyxidicoccus fallax type strain.</title>
        <authorList>
            <person name="Whitworth D.E."/>
        </authorList>
    </citation>
    <scope>NUCLEOTIDE SEQUENCE [LARGE SCALE GENOMIC DNA]</scope>
    <source>
        <strain evidence="3 4">DSM 14698</strain>
    </source>
</reference>
<comment type="caution">
    <text evidence="3">The sequence shown here is derived from an EMBL/GenBank/DDBJ whole genome shotgun (WGS) entry which is preliminary data.</text>
</comment>
<feature type="coiled-coil region" evidence="1">
    <location>
        <begin position="4"/>
        <end position="62"/>
    </location>
</feature>
<dbReference type="EMBL" id="JABBJJ010000178">
    <property type="protein sequence ID" value="NMO19313.1"/>
    <property type="molecule type" value="Genomic_DNA"/>
</dbReference>
<accession>A0A848LNY5</accession>
<keyword evidence="1" id="KW-0175">Coiled coil</keyword>
<name>A0A848LNY5_9BACT</name>
<evidence type="ECO:0000256" key="2">
    <source>
        <dbReference type="SAM" id="MobiDB-lite"/>
    </source>
</evidence>
<dbReference type="Gene3D" id="6.10.140.1430">
    <property type="match status" value="1"/>
</dbReference>
<evidence type="ECO:0000256" key="1">
    <source>
        <dbReference type="SAM" id="Coils"/>
    </source>
</evidence>